<feature type="compositionally biased region" description="Low complexity" evidence="1">
    <location>
        <begin position="104"/>
        <end position="120"/>
    </location>
</feature>
<sequence>MTMRVIPVDWGRLCNVLCTAAPEVRSDFTTGEVRTDRESGKPLYLVGVLVKVEGDRRAAVLDVEVAGEPVGLVEGEPVVLDRLEARPWEREGRSGVTYRAESITPARATTPPATATATAADSAGPGRSSGKGGAS</sequence>
<dbReference type="Proteomes" id="UP000676325">
    <property type="component" value="Unassembled WGS sequence"/>
</dbReference>
<evidence type="ECO:0000256" key="1">
    <source>
        <dbReference type="SAM" id="MobiDB-lite"/>
    </source>
</evidence>
<keyword evidence="3" id="KW-1185">Reference proteome</keyword>
<dbReference type="AlphaFoldDB" id="A0A941EPD7"/>
<evidence type="ECO:0000313" key="3">
    <source>
        <dbReference type="Proteomes" id="UP000676325"/>
    </source>
</evidence>
<organism evidence="2 3">
    <name type="scientific">Actinospica acidithermotolerans</name>
    <dbReference type="NCBI Taxonomy" id="2828514"/>
    <lineage>
        <taxon>Bacteria</taxon>
        <taxon>Bacillati</taxon>
        <taxon>Actinomycetota</taxon>
        <taxon>Actinomycetes</taxon>
        <taxon>Catenulisporales</taxon>
        <taxon>Actinospicaceae</taxon>
        <taxon>Actinospica</taxon>
    </lineage>
</organism>
<accession>A0A941EPD7</accession>
<evidence type="ECO:0000313" key="2">
    <source>
        <dbReference type="EMBL" id="MBR7831319.1"/>
    </source>
</evidence>
<name>A0A941EPD7_9ACTN</name>
<reference evidence="2" key="1">
    <citation type="submission" date="2021-04" db="EMBL/GenBank/DDBJ databases">
        <title>Genome based classification of Actinospica acidithermotolerans sp. nov., an actinobacterium isolated from an Indonesian hot spring.</title>
        <authorList>
            <person name="Kusuma A.B."/>
            <person name="Putra K.E."/>
            <person name="Nafisah S."/>
            <person name="Loh J."/>
            <person name="Nouioui I."/>
            <person name="Goodfellow M."/>
        </authorList>
    </citation>
    <scope>NUCLEOTIDE SEQUENCE</scope>
    <source>
        <strain evidence="2">MGRD01-02</strain>
    </source>
</reference>
<proteinExistence type="predicted"/>
<dbReference type="EMBL" id="JAGSOH010000213">
    <property type="protein sequence ID" value="MBR7831319.1"/>
    <property type="molecule type" value="Genomic_DNA"/>
</dbReference>
<comment type="caution">
    <text evidence="2">The sequence shown here is derived from an EMBL/GenBank/DDBJ whole genome shotgun (WGS) entry which is preliminary data.</text>
</comment>
<gene>
    <name evidence="2" type="ORF">KDK95_33755</name>
</gene>
<protein>
    <submittedName>
        <fullName evidence="2">Uncharacterized protein</fullName>
    </submittedName>
</protein>
<feature type="region of interest" description="Disordered" evidence="1">
    <location>
        <begin position="90"/>
        <end position="135"/>
    </location>
</feature>